<comment type="subcellular location">
    <subcellularLocation>
        <location evidence="1">Cell membrane</location>
        <topology evidence="1">Multi-pass membrane protein</topology>
    </subcellularLocation>
</comment>
<dbReference type="AlphaFoldDB" id="A0A381S8M5"/>
<organism evidence="10">
    <name type="scientific">marine metagenome</name>
    <dbReference type="NCBI Taxonomy" id="408172"/>
    <lineage>
        <taxon>unclassified sequences</taxon>
        <taxon>metagenomes</taxon>
        <taxon>ecological metagenomes</taxon>
    </lineage>
</organism>
<dbReference type="InterPro" id="IPR045275">
    <property type="entry name" value="MscS_archaea/bacteria_type"/>
</dbReference>
<feature type="transmembrane region" description="Helical" evidence="7">
    <location>
        <begin position="163"/>
        <end position="185"/>
    </location>
</feature>
<evidence type="ECO:0000256" key="2">
    <source>
        <dbReference type="ARBA" id="ARBA00008017"/>
    </source>
</evidence>
<evidence type="ECO:0000259" key="8">
    <source>
        <dbReference type="Pfam" id="PF00924"/>
    </source>
</evidence>
<dbReference type="SUPFAM" id="SSF82689">
    <property type="entry name" value="Mechanosensitive channel protein MscS (YggB), C-terminal domain"/>
    <property type="match status" value="1"/>
</dbReference>
<dbReference type="Gene3D" id="3.30.70.100">
    <property type="match status" value="1"/>
</dbReference>
<dbReference type="InterPro" id="IPR049278">
    <property type="entry name" value="MS_channel_C"/>
</dbReference>
<dbReference type="Pfam" id="PF00924">
    <property type="entry name" value="MS_channel_2nd"/>
    <property type="match status" value="1"/>
</dbReference>
<evidence type="ECO:0000256" key="1">
    <source>
        <dbReference type="ARBA" id="ARBA00004651"/>
    </source>
</evidence>
<dbReference type="PANTHER" id="PTHR30221">
    <property type="entry name" value="SMALL-CONDUCTANCE MECHANOSENSITIVE CHANNEL"/>
    <property type="match status" value="1"/>
</dbReference>
<feature type="transmembrane region" description="Helical" evidence="7">
    <location>
        <begin position="191"/>
        <end position="209"/>
    </location>
</feature>
<gene>
    <name evidence="10" type="ORF">METZ01_LOCUS52515</name>
</gene>
<dbReference type="InterPro" id="IPR023408">
    <property type="entry name" value="MscS_beta-dom_sf"/>
</dbReference>
<dbReference type="Gene3D" id="1.10.287.1260">
    <property type="match status" value="1"/>
</dbReference>
<evidence type="ECO:0000256" key="5">
    <source>
        <dbReference type="ARBA" id="ARBA00022989"/>
    </source>
</evidence>
<protein>
    <recommendedName>
        <fullName evidence="11">Mechanosensitive ion channel inner membrane domain-containing protein</fullName>
    </recommendedName>
</protein>
<dbReference type="EMBL" id="UINC01002725">
    <property type="protein sequence ID" value="SUZ99661.1"/>
    <property type="molecule type" value="Genomic_DNA"/>
</dbReference>
<keyword evidence="4 7" id="KW-0812">Transmembrane</keyword>
<dbReference type="SUPFAM" id="SSF50182">
    <property type="entry name" value="Sm-like ribonucleoproteins"/>
    <property type="match status" value="1"/>
</dbReference>
<keyword evidence="6 7" id="KW-0472">Membrane</keyword>
<sequence length="385" mass="43627">MPKSMSKGQERYLKALVLVFLLLLLVLTIAHTEDNPDWYFVVPGLIIHLSAESFLILITSAFVAVATRHFIIPIILYVRGRNQWEWDPRPLAFWLVITKGIALYFIELSAVNSNLSSYLNVTCTFFNSIFVIFLTVFLLRLYLHYFVPFLSRVLLAIETDTQYGPILEIIGSIMILIFGLAEFLNQFDVDIGVLLAGIGVAGLVIALAAQDTLSNFFSGILLLLDQGFKTGDMVYFDGDYCIIRDFGLRSTKLYNIIEHVVVIIPNNAFASQNIVNVTKPDRYVRHRINVGVSYDSNPSKVEEVLLKVAAGNTDVETDDPTRKPIVRFQSFGESSLEFVLVLWIKNVIKIRQVNSDLHHEIFTNLRKAKVVIAYPQRDVHLHEVS</sequence>
<evidence type="ECO:0000256" key="6">
    <source>
        <dbReference type="ARBA" id="ARBA00023136"/>
    </source>
</evidence>
<dbReference type="InterPro" id="IPR011014">
    <property type="entry name" value="MscS_channel_TM-2"/>
</dbReference>
<evidence type="ECO:0000256" key="7">
    <source>
        <dbReference type="SAM" id="Phobius"/>
    </source>
</evidence>
<dbReference type="InterPro" id="IPR011066">
    <property type="entry name" value="MscS_channel_C_sf"/>
</dbReference>
<name>A0A381S8M5_9ZZZZ</name>
<dbReference type="PANTHER" id="PTHR30221:SF1">
    <property type="entry name" value="SMALL-CONDUCTANCE MECHANOSENSITIVE CHANNEL"/>
    <property type="match status" value="1"/>
</dbReference>
<dbReference type="Gene3D" id="2.30.30.60">
    <property type="match status" value="1"/>
</dbReference>
<evidence type="ECO:0000259" key="9">
    <source>
        <dbReference type="Pfam" id="PF21082"/>
    </source>
</evidence>
<evidence type="ECO:0008006" key="11">
    <source>
        <dbReference type="Google" id="ProtNLM"/>
    </source>
</evidence>
<dbReference type="InterPro" id="IPR006685">
    <property type="entry name" value="MscS_channel_2nd"/>
</dbReference>
<keyword evidence="5 7" id="KW-1133">Transmembrane helix</keyword>
<evidence type="ECO:0000256" key="3">
    <source>
        <dbReference type="ARBA" id="ARBA00022475"/>
    </source>
</evidence>
<dbReference type="SUPFAM" id="SSF82861">
    <property type="entry name" value="Mechanosensitive channel protein MscS (YggB), transmembrane region"/>
    <property type="match status" value="1"/>
</dbReference>
<feature type="domain" description="Mechanosensitive ion channel MscS" evidence="8">
    <location>
        <begin position="211"/>
        <end position="279"/>
    </location>
</feature>
<accession>A0A381S8M5</accession>
<keyword evidence="3" id="KW-1003">Cell membrane</keyword>
<reference evidence="10" key="1">
    <citation type="submission" date="2018-05" db="EMBL/GenBank/DDBJ databases">
        <authorList>
            <person name="Lanie J.A."/>
            <person name="Ng W.-L."/>
            <person name="Kazmierczak K.M."/>
            <person name="Andrzejewski T.M."/>
            <person name="Davidsen T.M."/>
            <person name="Wayne K.J."/>
            <person name="Tettelin H."/>
            <person name="Glass J.I."/>
            <person name="Rusch D."/>
            <person name="Podicherti R."/>
            <person name="Tsui H.-C.T."/>
            <person name="Winkler M.E."/>
        </authorList>
    </citation>
    <scope>NUCLEOTIDE SEQUENCE</scope>
</reference>
<dbReference type="GO" id="GO:0005886">
    <property type="term" value="C:plasma membrane"/>
    <property type="evidence" value="ECO:0007669"/>
    <property type="project" value="UniProtKB-SubCell"/>
</dbReference>
<dbReference type="GO" id="GO:0008381">
    <property type="term" value="F:mechanosensitive monoatomic ion channel activity"/>
    <property type="evidence" value="ECO:0007669"/>
    <property type="project" value="InterPro"/>
</dbReference>
<feature type="domain" description="Mechanosensitive ion channel MscS C-terminal" evidence="9">
    <location>
        <begin position="287"/>
        <end position="371"/>
    </location>
</feature>
<evidence type="ECO:0000313" key="10">
    <source>
        <dbReference type="EMBL" id="SUZ99661.1"/>
    </source>
</evidence>
<evidence type="ECO:0000256" key="4">
    <source>
        <dbReference type="ARBA" id="ARBA00022692"/>
    </source>
</evidence>
<dbReference type="InterPro" id="IPR010920">
    <property type="entry name" value="LSM_dom_sf"/>
</dbReference>
<dbReference type="Pfam" id="PF21082">
    <property type="entry name" value="MS_channel_3rd"/>
    <property type="match status" value="1"/>
</dbReference>
<comment type="similarity">
    <text evidence="2">Belongs to the MscS (TC 1.A.23) family.</text>
</comment>
<feature type="transmembrane region" description="Helical" evidence="7">
    <location>
        <begin position="118"/>
        <end position="143"/>
    </location>
</feature>
<proteinExistence type="inferred from homology"/>